<dbReference type="EMBL" id="SDMP01000013">
    <property type="protein sequence ID" value="RYR18797.1"/>
    <property type="molecule type" value="Genomic_DNA"/>
</dbReference>
<organism evidence="5 6">
    <name type="scientific">Arachis hypogaea</name>
    <name type="common">Peanut</name>
    <dbReference type="NCBI Taxonomy" id="3818"/>
    <lineage>
        <taxon>Eukaryota</taxon>
        <taxon>Viridiplantae</taxon>
        <taxon>Streptophyta</taxon>
        <taxon>Embryophyta</taxon>
        <taxon>Tracheophyta</taxon>
        <taxon>Spermatophyta</taxon>
        <taxon>Magnoliopsida</taxon>
        <taxon>eudicotyledons</taxon>
        <taxon>Gunneridae</taxon>
        <taxon>Pentapetalae</taxon>
        <taxon>rosids</taxon>
        <taxon>fabids</taxon>
        <taxon>Fabales</taxon>
        <taxon>Fabaceae</taxon>
        <taxon>Papilionoideae</taxon>
        <taxon>50 kb inversion clade</taxon>
        <taxon>dalbergioids sensu lato</taxon>
        <taxon>Dalbergieae</taxon>
        <taxon>Pterocarpus clade</taxon>
        <taxon>Arachis</taxon>
    </lineage>
</organism>
<name>A0A444ZX90_ARAHY</name>
<keyword evidence="4" id="KW-1133">Transmembrane helix</keyword>
<keyword evidence="4" id="KW-0812">Transmembrane</keyword>
<comment type="caution">
    <text evidence="5">The sequence shown here is derived from an EMBL/GenBank/DDBJ whole genome shotgun (WGS) entry which is preliminary data.</text>
</comment>
<keyword evidence="6" id="KW-1185">Reference proteome</keyword>
<accession>A0A444ZX90</accession>
<evidence type="ECO:0000313" key="5">
    <source>
        <dbReference type="EMBL" id="RYR18797.1"/>
    </source>
</evidence>
<dbReference type="Gramene" id="arahy.Tifrunner.gnm2.ann2.Ah13g478200.1">
    <property type="protein sequence ID" value="arahy.Tifrunner.gnm2.ann2.Ah13g478200.1-CDS"/>
    <property type="gene ID" value="arahy.Tifrunner.gnm2.ann2.Ah13g478200"/>
</dbReference>
<dbReference type="SMR" id="A0A444ZX90"/>
<evidence type="ECO:0000256" key="1">
    <source>
        <dbReference type="ARBA" id="ARBA00004370"/>
    </source>
</evidence>
<keyword evidence="2 4" id="KW-0472">Membrane</keyword>
<feature type="compositionally biased region" description="Basic and acidic residues" evidence="3">
    <location>
        <begin position="1"/>
        <end position="17"/>
    </location>
</feature>
<feature type="transmembrane region" description="Helical" evidence="4">
    <location>
        <begin position="81"/>
        <end position="107"/>
    </location>
</feature>
<evidence type="ECO:0000256" key="3">
    <source>
        <dbReference type="SAM" id="MobiDB-lite"/>
    </source>
</evidence>
<evidence type="ECO:0008006" key="7">
    <source>
        <dbReference type="Google" id="ProtNLM"/>
    </source>
</evidence>
<sequence>MERQEDHQGRDDADDRAISTLVLPPPPGQGQRQQDTYIVQFPKDQVYHVPPRENALIAEKYRNPTKPKKRECNCGCFSPRVLITTAIIIISILAIVGITLATLFLIYKPTKPKFEVTHISVKTVRGGKNSPPPPPQYEITLTAHNRNKKLGLQYANNADISMTTFENTKVARGTWFPALKQEKGNSTEVNINLTGTSERLHRALEKSKNVTLDLDMKLWVKMTTVRMKTGPLESKIACKIMVSNLGNGTKILSQDCGTQIKIEIYGS</sequence>
<dbReference type="Proteomes" id="UP000289738">
    <property type="component" value="Chromosome B03"/>
</dbReference>
<dbReference type="PANTHER" id="PTHR31234">
    <property type="entry name" value="LATE EMBRYOGENESIS ABUNDANT (LEA) HYDROXYPROLINE-RICH GLYCOPROTEIN FAMILY"/>
    <property type="match status" value="1"/>
</dbReference>
<dbReference type="AlphaFoldDB" id="A0A444ZX90"/>
<protein>
    <recommendedName>
        <fullName evidence="7">Late embryogenesis abundant protein LEA-2 subgroup domain-containing protein</fullName>
    </recommendedName>
</protein>
<dbReference type="STRING" id="3818.A0A444ZX90"/>
<dbReference type="GO" id="GO:0005886">
    <property type="term" value="C:plasma membrane"/>
    <property type="evidence" value="ECO:0007669"/>
    <property type="project" value="TreeGrafter"/>
</dbReference>
<dbReference type="InterPro" id="IPR044839">
    <property type="entry name" value="NDR1-like"/>
</dbReference>
<comment type="subcellular location">
    <subcellularLocation>
        <location evidence="1">Membrane</location>
    </subcellularLocation>
</comment>
<reference evidence="5 6" key="1">
    <citation type="submission" date="2019-01" db="EMBL/GenBank/DDBJ databases">
        <title>Sequencing of cultivated peanut Arachis hypogaea provides insights into genome evolution and oil improvement.</title>
        <authorList>
            <person name="Chen X."/>
        </authorList>
    </citation>
    <scope>NUCLEOTIDE SEQUENCE [LARGE SCALE GENOMIC DNA]</scope>
    <source>
        <strain evidence="6">cv. Fuhuasheng</strain>
        <tissue evidence="5">Leaves</tissue>
    </source>
</reference>
<feature type="region of interest" description="Disordered" evidence="3">
    <location>
        <begin position="1"/>
        <end position="33"/>
    </location>
</feature>
<proteinExistence type="predicted"/>
<evidence type="ECO:0000256" key="2">
    <source>
        <dbReference type="ARBA" id="ARBA00023136"/>
    </source>
</evidence>
<dbReference type="PANTHER" id="PTHR31234:SF68">
    <property type="entry name" value="EXPRESSED PROTEIN"/>
    <property type="match status" value="1"/>
</dbReference>
<evidence type="ECO:0000256" key="4">
    <source>
        <dbReference type="SAM" id="Phobius"/>
    </source>
</evidence>
<evidence type="ECO:0000313" key="6">
    <source>
        <dbReference type="Proteomes" id="UP000289738"/>
    </source>
</evidence>
<dbReference type="GO" id="GO:0098542">
    <property type="term" value="P:defense response to other organism"/>
    <property type="evidence" value="ECO:0007669"/>
    <property type="project" value="InterPro"/>
</dbReference>
<gene>
    <name evidence="5" type="ORF">Ahy_B03g063414</name>
</gene>